<reference evidence="2 3" key="1">
    <citation type="journal article" date="2013" name="Genome Announc.">
        <title>Draft Genome Sequence of Desulfotignum phosphitoxidans DSM 13687 Strain FiPS-3.</title>
        <authorList>
            <person name="Poehlein A."/>
            <person name="Daniel R."/>
            <person name="Simeonova D.D."/>
        </authorList>
    </citation>
    <scope>NUCLEOTIDE SEQUENCE [LARGE SCALE GENOMIC DNA]</scope>
    <source>
        <strain evidence="2 3">DSM 13687</strain>
    </source>
</reference>
<dbReference type="InterPro" id="IPR041705">
    <property type="entry name" value="PIN_Sll0205"/>
</dbReference>
<dbReference type="RefSeq" id="WP_006968408.1">
    <property type="nucleotide sequence ID" value="NZ_APJX01000013.1"/>
</dbReference>
<dbReference type="SUPFAM" id="SSF88723">
    <property type="entry name" value="PIN domain-like"/>
    <property type="match status" value="1"/>
</dbReference>
<name>S0FX64_9BACT</name>
<dbReference type="Pfam" id="PF01850">
    <property type="entry name" value="PIN"/>
    <property type="match status" value="1"/>
</dbReference>
<protein>
    <submittedName>
        <fullName evidence="2">PilT-like protein</fullName>
    </submittedName>
</protein>
<keyword evidence="3" id="KW-1185">Reference proteome</keyword>
<dbReference type="AlphaFoldDB" id="S0FX64"/>
<dbReference type="OrthoDB" id="9798990at2"/>
<dbReference type="InterPro" id="IPR002716">
    <property type="entry name" value="PIN_dom"/>
</dbReference>
<dbReference type="Proteomes" id="UP000014216">
    <property type="component" value="Unassembled WGS sequence"/>
</dbReference>
<dbReference type="InterPro" id="IPR052919">
    <property type="entry name" value="TA_system_RNase"/>
</dbReference>
<dbReference type="PANTHER" id="PTHR36173">
    <property type="entry name" value="RIBONUCLEASE VAPC16-RELATED"/>
    <property type="match status" value="1"/>
</dbReference>
<sequence length="128" mass="14137">MSAIMLDTCGLIWLVNGGGRISQDTLKSIEQADIVYVSAATALEVGCKAAIKRLELPMDAEKWYEKVLSIHDLVEIPVTGKIALFSASLPLIHKDPADRIIIATAILNRLPVVTHDSRFHRYSVEVLR</sequence>
<dbReference type="Gene3D" id="3.40.50.1010">
    <property type="entry name" value="5'-nuclease"/>
    <property type="match status" value="1"/>
</dbReference>
<evidence type="ECO:0000313" key="2">
    <source>
        <dbReference type="EMBL" id="EMS77714.1"/>
    </source>
</evidence>
<evidence type="ECO:0000259" key="1">
    <source>
        <dbReference type="Pfam" id="PF01850"/>
    </source>
</evidence>
<dbReference type="CDD" id="cd09872">
    <property type="entry name" value="PIN_Sll0205-like"/>
    <property type="match status" value="1"/>
</dbReference>
<comment type="caution">
    <text evidence="2">The sequence shown here is derived from an EMBL/GenBank/DDBJ whole genome shotgun (WGS) entry which is preliminary data.</text>
</comment>
<dbReference type="PANTHER" id="PTHR36173:SF1">
    <property type="entry name" value="RIBONUCLEASE VAPC22"/>
    <property type="match status" value="1"/>
</dbReference>
<dbReference type="EMBL" id="APJX01000013">
    <property type="protein sequence ID" value="EMS77714.1"/>
    <property type="molecule type" value="Genomic_DNA"/>
</dbReference>
<evidence type="ECO:0000313" key="3">
    <source>
        <dbReference type="Proteomes" id="UP000014216"/>
    </source>
</evidence>
<organism evidence="2 3">
    <name type="scientific">Desulfotignum phosphitoxidans DSM 13687</name>
    <dbReference type="NCBI Taxonomy" id="1286635"/>
    <lineage>
        <taxon>Bacteria</taxon>
        <taxon>Pseudomonadati</taxon>
        <taxon>Thermodesulfobacteriota</taxon>
        <taxon>Desulfobacteria</taxon>
        <taxon>Desulfobacterales</taxon>
        <taxon>Desulfobacteraceae</taxon>
        <taxon>Desulfotignum</taxon>
    </lineage>
</organism>
<dbReference type="InterPro" id="IPR029060">
    <property type="entry name" value="PIN-like_dom_sf"/>
</dbReference>
<gene>
    <name evidence="2" type="ORF">Dpo_13c01120</name>
</gene>
<dbReference type="PATRIC" id="fig|1286635.3.peg.4433"/>
<accession>S0FX64</accession>
<proteinExistence type="predicted"/>
<feature type="domain" description="PIN" evidence="1">
    <location>
        <begin position="4"/>
        <end position="123"/>
    </location>
</feature>